<protein>
    <submittedName>
        <fullName evidence="1">Uncharacterized protein</fullName>
    </submittedName>
</protein>
<keyword evidence="2" id="KW-1185">Reference proteome</keyword>
<evidence type="ECO:0000313" key="1">
    <source>
        <dbReference type="EMBL" id="KAH9299230.1"/>
    </source>
</evidence>
<proteinExistence type="predicted"/>
<gene>
    <name evidence="1" type="ORF">KI387_030912</name>
</gene>
<dbReference type="AlphaFoldDB" id="A0AA38FEM7"/>
<name>A0AA38FEM7_TAXCH</name>
<organism evidence="1 2">
    <name type="scientific">Taxus chinensis</name>
    <name type="common">Chinese yew</name>
    <name type="synonym">Taxus wallichiana var. chinensis</name>
    <dbReference type="NCBI Taxonomy" id="29808"/>
    <lineage>
        <taxon>Eukaryota</taxon>
        <taxon>Viridiplantae</taxon>
        <taxon>Streptophyta</taxon>
        <taxon>Embryophyta</taxon>
        <taxon>Tracheophyta</taxon>
        <taxon>Spermatophyta</taxon>
        <taxon>Pinopsida</taxon>
        <taxon>Pinidae</taxon>
        <taxon>Conifers II</taxon>
        <taxon>Cupressales</taxon>
        <taxon>Taxaceae</taxon>
        <taxon>Taxus</taxon>
    </lineage>
</organism>
<sequence>MTILFSTHPLGCKQGEGDDVIDSYLPSLSAFKFPSSHENKSIVQLAPKSQDPLEVENKVVEFAKAAEMFLMGMVEIAHHEDKLEN</sequence>
<dbReference type="EMBL" id="JAHRHJ020000010">
    <property type="protein sequence ID" value="KAH9299230.1"/>
    <property type="molecule type" value="Genomic_DNA"/>
</dbReference>
<accession>A0AA38FEM7</accession>
<evidence type="ECO:0000313" key="2">
    <source>
        <dbReference type="Proteomes" id="UP000824469"/>
    </source>
</evidence>
<comment type="caution">
    <text evidence="1">The sequence shown here is derived from an EMBL/GenBank/DDBJ whole genome shotgun (WGS) entry which is preliminary data.</text>
</comment>
<dbReference type="Proteomes" id="UP000824469">
    <property type="component" value="Unassembled WGS sequence"/>
</dbReference>
<feature type="non-terminal residue" evidence="1">
    <location>
        <position position="85"/>
    </location>
</feature>
<reference evidence="1 2" key="1">
    <citation type="journal article" date="2021" name="Nat. Plants">
        <title>The Taxus genome provides insights into paclitaxel biosynthesis.</title>
        <authorList>
            <person name="Xiong X."/>
            <person name="Gou J."/>
            <person name="Liao Q."/>
            <person name="Li Y."/>
            <person name="Zhou Q."/>
            <person name="Bi G."/>
            <person name="Li C."/>
            <person name="Du R."/>
            <person name="Wang X."/>
            <person name="Sun T."/>
            <person name="Guo L."/>
            <person name="Liang H."/>
            <person name="Lu P."/>
            <person name="Wu Y."/>
            <person name="Zhang Z."/>
            <person name="Ro D.K."/>
            <person name="Shang Y."/>
            <person name="Huang S."/>
            <person name="Yan J."/>
        </authorList>
    </citation>
    <scope>NUCLEOTIDE SEQUENCE [LARGE SCALE GENOMIC DNA]</scope>
    <source>
        <strain evidence="1">Ta-2019</strain>
    </source>
</reference>